<dbReference type="HOGENOM" id="CLU_112323_1_0_9"/>
<dbReference type="EMBL" id="CP009920">
    <property type="protein sequence ID" value="AJI24741.1"/>
    <property type="molecule type" value="Genomic_DNA"/>
</dbReference>
<organism evidence="1 2">
    <name type="scientific">Priestia megaterium (strain ATCC 14581 / DSM 32 / CCUG 1817 / JCM 2506 / NBRC 15308 / NCIMB 9376 / NCTC 10342 / NRRL B-14308 / VKM B-512 / Ford 19)</name>
    <name type="common">Bacillus megaterium</name>
    <dbReference type="NCBI Taxonomy" id="1348623"/>
    <lineage>
        <taxon>Bacteria</taxon>
        <taxon>Bacillati</taxon>
        <taxon>Bacillota</taxon>
        <taxon>Bacilli</taxon>
        <taxon>Bacillales</taxon>
        <taxon>Bacillaceae</taxon>
        <taxon>Priestia</taxon>
    </lineage>
</organism>
<evidence type="ECO:0000313" key="1">
    <source>
        <dbReference type="EMBL" id="AJI24741.1"/>
    </source>
</evidence>
<dbReference type="GeneID" id="93644734"/>
<sequence>MDGIFFYWLSWMGWIVTTFLMPKTLRRWKVAAIILISILLSGMNMHMAQFSCSYTALFLVGVACVYASGYSRFQQLYYVIVCGIIIIAYAGFCLLELYDPVWIFIDRKWILTGLILYICFMVIKDAEKRFAALILGVVGGDFLYAVVIRDIASYEVGSLRTLDVLATAVGAMFIWEMLVYFSAYLDLYVLKSHRQKQSTYK</sequence>
<dbReference type="Proteomes" id="UP000031829">
    <property type="component" value="Chromosome"/>
</dbReference>
<reference evidence="1 2" key="1">
    <citation type="journal article" date="2015" name="Genome Announc.">
        <title>Complete genome sequences for 35 biothreat assay-relevant bacillus species.</title>
        <authorList>
            <person name="Johnson S.L."/>
            <person name="Daligault H.E."/>
            <person name="Davenport K.W."/>
            <person name="Jaissle J."/>
            <person name="Frey K.G."/>
            <person name="Ladner J.T."/>
            <person name="Broomall S.M."/>
            <person name="Bishop-Lilly K.A."/>
            <person name="Bruce D.C."/>
            <person name="Gibbons H.S."/>
            <person name="Coyne S.R."/>
            <person name="Lo C.C."/>
            <person name="Meincke L."/>
            <person name="Munk A.C."/>
            <person name="Koroleva G.I."/>
            <person name="Rosenzweig C.N."/>
            <person name="Palacios G.F."/>
            <person name="Redden C.L."/>
            <person name="Minogue T.D."/>
            <person name="Chain P.S."/>
        </authorList>
    </citation>
    <scope>NUCLEOTIDE SEQUENCE [LARGE SCALE GENOMIC DNA]</scope>
    <source>
        <strain evidence="2">ATCC 14581 / DSM 32 / JCM 2506 / NBRC 15308 / NCIMB 9376 / NCTC 10342 / NRRL B-14308 / VKM B-512</strain>
    </source>
</reference>
<dbReference type="RefSeq" id="WP_034649071.1">
    <property type="nucleotide sequence ID" value="NZ_BCVB01000001.1"/>
</dbReference>
<accession>A0A0B6AMK4</accession>
<dbReference type="KEGG" id="bmeg:BG04_1258"/>
<dbReference type="PIRSF" id="PIRSF036710">
    <property type="entry name" value="YphA_Bacsu"/>
    <property type="match status" value="1"/>
</dbReference>
<dbReference type="AlphaFoldDB" id="A0A0B6AMK4"/>
<dbReference type="InterPro" id="IPR014617">
    <property type="entry name" value="YphA_Bacsu"/>
</dbReference>
<dbReference type="Pfam" id="PF24124">
    <property type="entry name" value="YphA"/>
    <property type="match status" value="1"/>
</dbReference>
<evidence type="ECO:0000313" key="2">
    <source>
        <dbReference type="Proteomes" id="UP000031829"/>
    </source>
</evidence>
<protein>
    <submittedName>
        <fullName evidence="1">Putative membrane protein</fullName>
    </submittedName>
</protein>
<proteinExistence type="predicted"/>
<gene>
    <name evidence="1" type="ORF">BG04_1258</name>
</gene>
<name>A0A0B6AMK4_PRIM2</name>